<accession>A0A0F9IE60</accession>
<gene>
    <name evidence="1" type="ORF">LCGC14_1591800</name>
</gene>
<proteinExistence type="predicted"/>
<protein>
    <submittedName>
        <fullName evidence="1">Uncharacterized protein</fullName>
    </submittedName>
</protein>
<organism evidence="1">
    <name type="scientific">marine sediment metagenome</name>
    <dbReference type="NCBI Taxonomy" id="412755"/>
    <lineage>
        <taxon>unclassified sequences</taxon>
        <taxon>metagenomes</taxon>
        <taxon>ecological metagenomes</taxon>
    </lineage>
</organism>
<evidence type="ECO:0000313" key="1">
    <source>
        <dbReference type="EMBL" id="KKM25747.1"/>
    </source>
</evidence>
<reference evidence="1" key="1">
    <citation type="journal article" date="2015" name="Nature">
        <title>Complex archaea that bridge the gap between prokaryotes and eukaryotes.</title>
        <authorList>
            <person name="Spang A."/>
            <person name="Saw J.H."/>
            <person name="Jorgensen S.L."/>
            <person name="Zaremba-Niedzwiedzka K."/>
            <person name="Martijn J."/>
            <person name="Lind A.E."/>
            <person name="van Eijk R."/>
            <person name="Schleper C."/>
            <person name="Guy L."/>
            <person name="Ettema T.J."/>
        </authorList>
    </citation>
    <scope>NUCLEOTIDE SEQUENCE</scope>
</reference>
<dbReference type="EMBL" id="LAZR01012649">
    <property type="protein sequence ID" value="KKM25747.1"/>
    <property type="molecule type" value="Genomic_DNA"/>
</dbReference>
<dbReference type="AlphaFoldDB" id="A0A0F9IE60"/>
<sequence length="79" mass="9249">MGKIIVVTYPKPPVEVEIKNFTIGSMYEGEPMQERIESAGGFYYGCVKVPCRNQWGQEGRDYWIHVYQAEEELLIEQWC</sequence>
<name>A0A0F9IE60_9ZZZZ</name>
<comment type="caution">
    <text evidence="1">The sequence shown here is derived from an EMBL/GenBank/DDBJ whole genome shotgun (WGS) entry which is preliminary data.</text>
</comment>